<evidence type="ECO:0000313" key="7">
    <source>
        <dbReference type="Proteomes" id="UP000184501"/>
    </source>
</evidence>
<comment type="similarity">
    <text evidence="2">Belongs to the EspG family.</text>
</comment>
<protein>
    <submittedName>
        <fullName evidence="6">EspG family protein</fullName>
    </submittedName>
</protein>
<dbReference type="Proteomes" id="UP000184501">
    <property type="component" value="Unassembled WGS sequence"/>
</dbReference>
<evidence type="ECO:0000313" key="6">
    <source>
        <dbReference type="EMBL" id="SHF12225.1"/>
    </source>
</evidence>
<reference evidence="6 7" key="1">
    <citation type="submission" date="2016-11" db="EMBL/GenBank/DDBJ databases">
        <authorList>
            <person name="Jaros S."/>
            <person name="Januszkiewicz K."/>
            <person name="Wedrychowicz H."/>
        </authorList>
    </citation>
    <scope>NUCLEOTIDE SEQUENCE [LARGE SCALE GENOMIC DNA]</scope>
    <source>
        <strain evidence="6 7">DSM 44523</strain>
    </source>
</reference>
<name>A0A1M4Z2N5_STRHI</name>
<dbReference type="AlphaFoldDB" id="A0A1M4Z2N5"/>
<feature type="region of interest" description="Disordered" evidence="5">
    <location>
        <begin position="241"/>
        <end position="263"/>
    </location>
</feature>
<proteinExistence type="inferred from homology"/>
<dbReference type="OrthoDB" id="3680115at2"/>
<keyword evidence="4" id="KW-0143">Chaperone</keyword>
<comment type="subcellular location">
    <subcellularLocation>
        <location evidence="1">Cytoplasm</location>
    </subcellularLocation>
</comment>
<accession>A0A1M4Z2N5</accession>
<dbReference type="Pfam" id="PF14011">
    <property type="entry name" value="ESX-1_EspG"/>
    <property type="match status" value="1"/>
</dbReference>
<organism evidence="6 7">
    <name type="scientific">Streptoalloteichus hindustanus</name>
    <dbReference type="NCBI Taxonomy" id="2017"/>
    <lineage>
        <taxon>Bacteria</taxon>
        <taxon>Bacillati</taxon>
        <taxon>Actinomycetota</taxon>
        <taxon>Actinomycetes</taxon>
        <taxon>Pseudonocardiales</taxon>
        <taxon>Pseudonocardiaceae</taxon>
        <taxon>Streptoalloteichus</taxon>
    </lineage>
</organism>
<evidence type="ECO:0000256" key="1">
    <source>
        <dbReference type="ARBA" id="ARBA00004496"/>
    </source>
</evidence>
<dbReference type="InterPro" id="IPR025734">
    <property type="entry name" value="EspG"/>
</dbReference>
<dbReference type="RefSeq" id="WP_073480786.1">
    <property type="nucleotide sequence ID" value="NZ_FQVN01000002.1"/>
</dbReference>
<evidence type="ECO:0000256" key="4">
    <source>
        <dbReference type="ARBA" id="ARBA00023186"/>
    </source>
</evidence>
<evidence type="ECO:0000256" key="2">
    <source>
        <dbReference type="ARBA" id="ARBA00006411"/>
    </source>
</evidence>
<evidence type="ECO:0000256" key="5">
    <source>
        <dbReference type="SAM" id="MobiDB-lite"/>
    </source>
</evidence>
<sequence length="283" mass="30868">MSTTALGSDRAHLHPYEVDLLCAYAEVEAPFPLEIPASGTSDAERAVVFREVRRTLEARDLADDTGPTGLAADLVGLLRDRTGALDMVLYQENLAVRVAALTRGDDALLAVQRSDDPEELVRLRRLPTDHVVDAVLRLVPARDAASVIPFTVPLRALRIAEKAIEDQVESGGQPLDDERLSALLRDNGVDDRVLRRVVATLQPVQCTGQIGASAPGDQDGVDVDDVDDVRIGQELSWVDTPRGRHRVSEEPGQDGAGWASVNPLSGEDMRRRVRDLVGLLRRR</sequence>
<keyword evidence="7" id="KW-1185">Reference proteome</keyword>
<keyword evidence="3" id="KW-0963">Cytoplasm</keyword>
<gene>
    <name evidence="6" type="ORF">SAMN05444320_102577</name>
</gene>
<dbReference type="STRING" id="2017.SAMN05444320_102577"/>
<evidence type="ECO:0000256" key="3">
    <source>
        <dbReference type="ARBA" id="ARBA00022490"/>
    </source>
</evidence>
<dbReference type="EMBL" id="FQVN01000002">
    <property type="protein sequence ID" value="SHF12225.1"/>
    <property type="molecule type" value="Genomic_DNA"/>
</dbReference>